<dbReference type="Proteomes" id="UP001396334">
    <property type="component" value="Unassembled WGS sequence"/>
</dbReference>
<feature type="region of interest" description="Disordered" evidence="1">
    <location>
        <begin position="81"/>
        <end position="110"/>
    </location>
</feature>
<dbReference type="EMBL" id="JBBPBN010000023">
    <property type="protein sequence ID" value="KAK9010509.1"/>
    <property type="molecule type" value="Genomic_DNA"/>
</dbReference>
<sequence length="171" mass="19059">MTEFNEEGHTTTKVKIDATTSEKMEDKSTVDHNEDKLHAPMSDTLSKNTNEMKHSTKEDQGYGDLVSAKDLPILKASVNAQTYEPSSNTENGNVGEGAKSPFDYDKQDKTSGSHLAESILSFNVSNSKKRKSLTIQNIETYDFLPKRKEIIEAVNEVAIADDQNDDHPHKE</sequence>
<accession>A0ABR2RCN6</accession>
<evidence type="ECO:0000256" key="1">
    <source>
        <dbReference type="SAM" id="MobiDB-lite"/>
    </source>
</evidence>
<name>A0ABR2RCN6_9ROSI</name>
<proteinExistence type="predicted"/>
<feature type="compositionally biased region" description="Basic and acidic residues" evidence="1">
    <location>
        <begin position="50"/>
        <end position="60"/>
    </location>
</feature>
<feature type="compositionally biased region" description="Basic and acidic residues" evidence="1">
    <location>
        <begin position="1"/>
        <end position="38"/>
    </location>
</feature>
<gene>
    <name evidence="2" type="ORF">V6N11_043393</name>
</gene>
<evidence type="ECO:0000313" key="2">
    <source>
        <dbReference type="EMBL" id="KAK9010509.1"/>
    </source>
</evidence>
<organism evidence="2 3">
    <name type="scientific">Hibiscus sabdariffa</name>
    <name type="common">roselle</name>
    <dbReference type="NCBI Taxonomy" id="183260"/>
    <lineage>
        <taxon>Eukaryota</taxon>
        <taxon>Viridiplantae</taxon>
        <taxon>Streptophyta</taxon>
        <taxon>Embryophyta</taxon>
        <taxon>Tracheophyta</taxon>
        <taxon>Spermatophyta</taxon>
        <taxon>Magnoliopsida</taxon>
        <taxon>eudicotyledons</taxon>
        <taxon>Gunneridae</taxon>
        <taxon>Pentapetalae</taxon>
        <taxon>rosids</taxon>
        <taxon>malvids</taxon>
        <taxon>Malvales</taxon>
        <taxon>Malvaceae</taxon>
        <taxon>Malvoideae</taxon>
        <taxon>Hibiscus</taxon>
    </lineage>
</organism>
<comment type="caution">
    <text evidence="2">The sequence shown here is derived from an EMBL/GenBank/DDBJ whole genome shotgun (WGS) entry which is preliminary data.</text>
</comment>
<reference evidence="2 3" key="1">
    <citation type="journal article" date="2024" name="G3 (Bethesda)">
        <title>Genome assembly of Hibiscus sabdariffa L. provides insights into metabolisms of medicinal natural products.</title>
        <authorList>
            <person name="Kim T."/>
        </authorList>
    </citation>
    <scope>NUCLEOTIDE SEQUENCE [LARGE SCALE GENOMIC DNA]</scope>
    <source>
        <strain evidence="2">TK-2024</strain>
        <tissue evidence="2">Old leaves</tissue>
    </source>
</reference>
<evidence type="ECO:0000313" key="3">
    <source>
        <dbReference type="Proteomes" id="UP001396334"/>
    </source>
</evidence>
<keyword evidence="3" id="KW-1185">Reference proteome</keyword>
<protein>
    <submittedName>
        <fullName evidence="2">Uncharacterized protein</fullName>
    </submittedName>
</protein>
<feature type="compositionally biased region" description="Polar residues" evidence="1">
    <location>
        <begin position="81"/>
        <end position="92"/>
    </location>
</feature>
<feature type="region of interest" description="Disordered" evidence="1">
    <location>
        <begin position="1"/>
        <end position="63"/>
    </location>
</feature>